<evidence type="ECO:0000313" key="2">
    <source>
        <dbReference type="Proteomes" id="UP000619534"/>
    </source>
</evidence>
<comment type="caution">
    <text evidence="1">The sequence shown here is derived from an EMBL/GenBank/DDBJ whole genome shotgun (WGS) entry which is preliminary data.</text>
</comment>
<dbReference type="InterPro" id="IPR036102">
    <property type="entry name" value="OsmC/Ohrsf"/>
</dbReference>
<dbReference type="SUPFAM" id="SSF82784">
    <property type="entry name" value="OsmC-like"/>
    <property type="match status" value="1"/>
</dbReference>
<dbReference type="Gene3D" id="3.30.300.20">
    <property type="match status" value="1"/>
</dbReference>
<keyword evidence="2" id="KW-1185">Reference proteome</keyword>
<protein>
    <recommendedName>
        <fullName evidence="3">OsmC-like protein</fullName>
    </recommendedName>
</protein>
<dbReference type="EMBL" id="BMCJ01000005">
    <property type="protein sequence ID" value="GGC95479.1"/>
    <property type="molecule type" value="Genomic_DNA"/>
</dbReference>
<evidence type="ECO:0000313" key="1">
    <source>
        <dbReference type="EMBL" id="GGC95479.1"/>
    </source>
</evidence>
<gene>
    <name evidence="1" type="ORF">GCM10007216_27780</name>
</gene>
<dbReference type="InterPro" id="IPR003718">
    <property type="entry name" value="OsmC/Ohr_fam"/>
</dbReference>
<organism evidence="1 2">
    <name type="scientific">Thalassobacillus devorans</name>
    <dbReference type="NCBI Taxonomy" id="279813"/>
    <lineage>
        <taxon>Bacteria</taxon>
        <taxon>Bacillati</taxon>
        <taxon>Bacillota</taxon>
        <taxon>Bacilli</taxon>
        <taxon>Bacillales</taxon>
        <taxon>Bacillaceae</taxon>
        <taxon>Thalassobacillus</taxon>
    </lineage>
</organism>
<name>A0ABQ1PE68_9BACI</name>
<proteinExistence type="predicted"/>
<dbReference type="Pfam" id="PF02566">
    <property type="entry name" value="OsmC"/>
    <property type="match status" value="1"/>
</dbReference>
<dbReference type="InterPro" id="IPR015946">
    <property type="entry name" value="KH_dom-like_a/b"/>
</dbReference>
<evidence type="ECO:0008006" key="3">
    <source>
        <dbReference type="Google" id="ProtNLM"/>
    </source>
</evidence>
<reference evidence="2" key="1">
    <citation type="journal article" date="2019" name="Int. J. Syst. Evol. Microbiol.">
        <title>The Global Catalogue of Microorganisms (GCM) 10K type strain sequencing project: providing services to taxonomists for standard genome sequencing and annotation.</title>
        <authorList>
            <consortium name="The Broad Institute Genomics Platform"/>
            <consortium name="The Broad Institute Genome Sequencing Center for Infectious Disease"/>
            <person name="Wu L."/>
            <person name="Ma J."/>
        </authorList>
    </citation>
    <scope>NUCLEOTIDE SEQUENCE [LARGE SCALE GENOMIC DNA]</scope>
    <source>
        <strain evidence="2">CCM 7282</strain>
    </source>
</reference>
<sequence>MIEAPEKVLKITEIRCFYKLKIPKGKREAAERALHIFERSCPVAQTLKGCVHFTHDWEIEEE</sequence>
<accession>A0ABQ1PE68</accession>
<dbReference type="Proteomes" id="UP000619534">
    <property type="component" value="Unassembled WGS sequence"/>
</dbReference>